<sequence>MTLILLAISLTITLCVIAYNFAIYALPFMVGLTAFQYVYGMEAGFLMSGFAAIGTAVLSVALVIAVVGFAKNPALRLTALAIFAIPATIAGYALVHGVTKNFIDSTIALNLLGGAGGLFIGIAAMLDLNALGTAVLSR</sequence>
<keyword evidence="1" id="KW-1133">Transmembrane helix</keyword>
<name>A0A285V0N4_9HYPH</name>
<dbReference type="AlphaFoldDB" id="A0A285V0N4"/>
<feature type="transmembrane region" description="Helical" evidence="1">
    <location>
        <begin position="77"/>
        <end position="95"/>
    </location>
</feature>
<keyword evidence="1" id="KW-0812">Transmembrane</keyword>
<evidence type="ECO:0000313" key="3">
    <source>
        <dbReference type="Proteomes" id="UP000219167"/>
    </source>
</evidence>
<feature type="transmembrane region" description="Helical" evidence="1">
    <location>
        <begin position="45"/>
        <end position="70"/>
    </location>
</feature>
<organism evidence="2 3">
    <name type="scientific">Rhizobium subbaraonis</name>
    <dbReference type="NCBI Taxonomy" id="908946"/>
    <lineage>
        <taxon>Bacteria</taxon>
        <taxon>Pseudomonadati</taxon>
        <taxon>Pseudomonadota</taxon>
        <taxon>Alphaproteobacteria</taxon>
        <taxon>Hyphomicrobiales</taxon>
        <taxon>Rhizobiaceae</taxon>
        <taxon>Rhizobium/Agrobacterium group</taxon>
        <taxon>Rhizobium</taxon>
    </lineage>
</organism>
<keyword evidence="3" id="KW-1185">Reference proteome</keyword>
<protein>
    <submittedName>
        <fullName evidence="2">Uncharacterized protein</fullName>
    </submittedName>
</protein>
<reference evidence="2 3" key="1">
    <citation type="submission" date="2017-08" db="EMBL/GenBank/DDBJ databases">
        <authorList>
            <person name="de Groot N.N."/>
        </authorList>
    </citation>
    <scope>NUCLEOTIDE SEQUENCE [LARGE SCALE GENOMIC DNA]</scope>
    <source>
        <strain evidence="2 3">JC85</strain>
    </source>
</reference>
<feature type="transmembrane region" description="Helical" evidence="1">
    <location>
        <begin position="107"/>
        <end position="128"/>
    </location>
</feature>
<gene>
    <name evidence="2" type="ORF">SAMN05892877_13025</name>
</gene>
<dbReference type="OrthoDB" id="7778592at2"/>
<keyword evidence="1" id="KW-0472">Membrane</keyword>
<proteinExistence type="predicted"/>
<dbReference type="Proteomes" id="UP000219167">
    <property type="component" value="Unassembled WGS sequence"/>
</dbReference>
<evidence type="ECO:0000256" key="1">
    <source>
        <dbReference type="SAM" id="Phobius"/>
    </source>
</evidence>
<accession>A0A285V0N4</accession>
<dbReference type="EMBL" id="OBQD01000030">
    <property type="protein sequence ID" value="SOC47477.1"/>
    <property type="molecule type" value="Genomic_DNA"/>
</dbReference>
<evidence type="ECO:0000313" key="2">
    <source>
        <dbReference type="EMBL" id="SOC47477.1"/>
    </source>
</evidence>
<dbReference type="RefSeq" id="WP_097143001.1">
    <property type="nucleotide sequence ID" value="NZ_OBQD01000030.1"/>
</dbReference>